<keyword evidence="1" id="KW-0812">Transmembrane</keyword>
<feature type="transmembrane region" description="Helical" evidence="1">
    <location>
        <begin position="56"/>
        <end position="77"/>
    </location>
</feature>
<protein>
    <recommendedName>
        <fullName evidence="4">MFS transporter</fullName>
    </recommendedName>
</protein>
<evidence type="ECO:0000256" key="1">
    <source>
        <dbReference type="SAM" id="Phobius"/>
    </source>
</evidence>
<proteinExistence type="predicted"/>
<organism evidence="2 3">
    <name type="scientific">Pseudoalteromonas phenolica</name>
    <dbReference type="NCBI Taxonomy" id="161398"/>
    <lineage>
        <taxon>Bacteria</taxon>
        <taxon>Pseudomonadati</taxon>
        <taxon>Pseudomonadota</taxon>
        <taxon>Gammaproteobacteria</taxon>
        <taxon>Alteromonadales</taxon>
        <taxon>Pseudoalteromonadaceae</taxon>
        <taxon>Pseudoalteromonas</taxon>
    </lineage>
</organism>
<gene>
    <name evidence="2" type="ORF">PP2015_2609</name>
</gene>
<dbReference type="RefSeq" id="WP_206646021.1">
    <property type="nucleotide sequence ID" value="NZ_CP013187.1"/>
</dbReference>
<feature type="transmembrane region" description="Helical" evidence="1">
    <location>
        <begin position="12"/>
        <end position="36"/>
    </location>
</feature>
<dbReference type="AlphaFoldDB" id="A0A0S2K4E5"/>
<evidence type="ECO:0000313" key="3">
    <source>
        <dbReference type="Proteomes" id="UP000061457"/>
    </source>
</evidence>
<evidence type="ECO:0008006" key="4">
    <source>
        <dbReference type="Google" id="ProtNLM"/>
    </source>
</evidence>
<dbReference type="KEGG" id="pphe:PP2015_2609"/>
<feature type="transmembrane region" description="Helical" evidence="1">
    <location>
        <begin position="109"/>
        <end position="130"/>
    </location>
</feature>
<sequence>MKIFEWHEKRQHLLSLLWIFITVNYIYCDVFTLHLAPYLEAFLAGQVGSISITEEFLLIFAFIMQIPMIMIVLSRVLAFPLNKYANLIAGIITTSIQAFTVTMGGSLHYLFFSFFEICTGIFIIYLAATWKKNELASLKRNAE</sequence>
<dbReference type="PATRIC" id="fig|161398.10.peg.2665"/>
<dbReference type="EMBL" id="CP013187">
    <property type="protein sequence ID" value="ALO43097.1"/>
    <property type="molecule type" value="Genomic_DNA"/>
</dbReference>
<dbReference type="InterPro" id="IPR046289">
    <property type="entry name" value="DUF6326"/>
</dbReference>
<name>A0A0S2K4E5_9GAMM</name>
<keyword evidence="1" id="KW-0472">Membrane</keyword>
<dbReference type="Proteomes" id="UP000061457">
    <property type="component" value="Chromosome I"/>
</dbReference>
<keyword evidence="3" id="KW-1185">Reference proteome</keyword>
<dbReference type="STRING" id="161398.PP2015_2609"/>
<dbReference type="Pfam" id="PF19851">
    <property type="entry name" value="DUF6326"/>
    <property type="match status" value="1"/>
</dbReference>
<accession>A0A0S2K4E5</accession>
<reference evidence="2 3" key="1">
    <citation type="submission" date="2015-11" db="EMBL/GenBank/DDBJ databases">
        <authorList>
            <person name="Zhang Y."/>
            <person name="Guo Z."/>
        </authorList>
    </citation>
    <scope>NUCLEOTIDE SEQUENCE [LARGE SCALE GENOMIC DNA]</scope>
    <source>
        <strain evidence="2 3">KCTC 12086</strain>
    </source>
</reference>
<feature type="transmembrane region" description="Helical" evidence="1">
    <location>
        <begin position="84"/>
        <end position="103"/>
    </location>
</feature>
<keyword evidence="1" id="KW-1133">Transmembrane helix</keyword>
<evidence type="ECO:0000313" key="2">
    <source>
        <dbReference type="EMBL" id="ALO43097.1"/>
    </source>
</evidence>